<proteinExistence type="predicted"/>
<reference evidence="2" key="1">
    <citation type="journal article" date="2020" name="Phytopathology">
        <title>Genome Sequence Resources of Colletotrichum truncatum, C. plurivorum, C. musicola, and C. sojae: Four Species Pathogenic to Soybean (Glycine max).</title>
        <authorList>
            <person name="Rogerio F."/>
            <person name="Boufleur T.R."/>
            <person name="Ciampi-Guillardi M."/>
            <person name="Sukno S.A."/>
            <person name="Thon M.R."/>
            <person name="Massola Junior N.S."/>
            <person name="Baroncelli R."/>
        </authorList>
    </citation>
    <scope>NUCLEOTIDE SEQUENCE</scope>
    <source>
        <strain evidence="2">LFN0074</strain>
    </source>
</reference>
<dbReference type="EMBL" id="WIGM01000234">
    <property type="protein sequence ID" value="KAF6832589.1"/>
    <property type="molecule type" value="Genomic_DNA"/>
</dbReference>
<comment type="caution">
    <text evidence="2">The sequence shown here is derived from an EMBL/GenBank/DDBJ whole genome shotgun (WGS) entry which is preliminary data.</text>
</comment>
<name>A0A8H6KJD9_9PEZI</name>
<dbReference type="AlphaFoldDB" id="A0A8H6KJD9"/>
<evidence type="ECO:0000313" key="3">
    <source>
        <dbReference type="Proteomes" id="UP000639643"/>
    </source>
</evidence>
<dbReference type="Proteomes" id="UP000639643">
    <property type="component" value="Unassembled WGS sequence"/>
</dbReference>
<accession>A0A8H6KJD9</accession>
<evidence type="ECO:0000313" key="2">
    <source>
        <dbReference type="EMBL" id="KAF6832589.1"/>
    </source>
</evidence>
<protein>
    <submittedName>
        <fullName evidence="2">Uncharacterized protein</fullName>
    </submittedName>
</protein>
<keyword evidence="1" id="KW-0812">Transmembrane</keyword>
<evidence type="ECO:0000256" key="1">
    <source>
        <dbReference type="SAM" id="Phobius"/>
    </source>
</evidence>
<gene>
    <name evidence="2" type="ORF">CMUS01_06875</name>
</gene>
<keyword evidence="1" id="KW-0472">Membrane</keyword>
<feature type="transmembrane region" description="Helical" evidence="1">
    <location>
        <begin position="30"/>
        <end position="56"/>
    </location>
</feature>
<keyword evidence="3" id="KW-1185">Reference proteome</keyword>
<keyword evidence="1" id="KW-1133">Transmembrane helix</keyword>
<dbReference type="OrthoDB" id="4833021at2759"/>
<sequence length="66" mass="7577">MNSLSRQTVLFETTMTSLLLFSDDPGLVRYISSVFTALGIFFVIPIVLLIVVDFSIWSYRICWSRP</sequence>
<organism evidence="2 3">
    <name type="scientific">Colletotrichum musicola</name>
    <dbReference type="NCBI Taxonomy" id="2175873"/>
    <lineage>
        <taxon>Eukaryota</taxon>
        <taxon>Fungi</taxon>
        <taxon>Dikarya</taxon>
        <taxon>Ascomycota</taxon>
        <taxon>Pezizomycotina</taxon>
        <taxon>Sordariomycetes</taxon>
        <taxon>Hypocreomycetidae</taxon>
        <taxon>Glomerellales</taxon>
        <taxon>Glomerellaceae</taxon>
        <taxon>Colletotrichum</taxon>
        <taxon>Colletotrichum orchidearum species complex</taxon>
    </lineage>
</organism>